<evidence type="ECO:0000313" key="3">
    <source>
        <dbReference type="Proteomes" id="UP001139311"/>
    </source>
</evidence>
<reference evidence="2" key="1">
    <citation type="submission" date="2021-10" db="EMBL/GenBank/DDBJ databases">
        <title>Roseicella aerolatum sp. nov., isolated from aerosols of e-waste dismantling site.</title>
        <authorList>
            <person name="Qin T."/>
        </authorList>
    </citation>
    <scope>NUCLEOTIDE SEQUENCE</scope>
    <source>
        <strain evidence="2">GB24</strain>
    </source>
</reference>
<keyword evidence="1" id="KW-1133">Transmembrane helix</keyword>
<dbReference type="Proteomes" id="UP001139311">
    <property type="component" value="Unassembled WGS sequence"/>
</dbReference>
<feature type="transmembrane region" description="Helical" evidence="1">
    <location>
        <begin position="113"/>
        <end position="137"/>
    </location>
</feature>
<keyword evidence="1" id="KW-0472">Membrane</keyword>
<dbReference type="RefSeq" id="WP_226614581.1">
    <property type="nucleotide sequence ID" value="NZ_JAJAQI010000117.1"/>
</dbReference>
<feature type="transmembrane region" description="Helical" evidence="1">
    <location>
        <begin position="51"/>
        <end position="72"/>
    </location>
</feature>
<keyword evidence="1" id="KW-0812">Transmembrane</keyword>
<evidence type="ECO:0000313" key="2">
    <source>
        <dbReference type="EMBL" id="MCB4825537.1"/>
    </source>
</evidence>
<comment type="caution">
    <text evidence="2">The sequence shown here is derived from an EMBL/GenBank/DDBJ whole genome shotgun (WGS) entry which is preliminary data.</text>
</comment>
<keyword evidence="3" id="KW-1185">Reference proteome</keyword>
<proteinExistence type="predicted"/>
<sequence length="150" mass="15803">MTAPMRALLGFIAAALSVLTFHQGVWAVLYALGMMPRAPYPMTPVPPLGVPLIASLCFWGGLYGLVFGLALPRLPRAPMWLLGLGLGLLAALVGWFVVAPLKGQPVASGFDPARMLVSILINGFWGIGVGVILPFLLPRGAGRAWSVSRG</sequence>
<protein>
    <submittedName>
        <fullName evidence="2">Uncharacterized protein</fullName>
    </submittedName>
</protein>
<dbReference type="AlphaFoldDB" id="A0A9X1IJ23"/>
<evidence type="ECO:0000256" key="1">
    <source>
        <dbReference type="SAM" id="Phobius"/>
    </source>
</evidence>
<organism evidence="2 3">
    <name type="scientific">Roseicella aerolata</name>
    <dbReference type="NCBI Taxonomy" id="2883479"/>
    <lineage>
        <taxon>Bacteria</taxon>
        <taxon>Pseudomonadati</taxon>
        <taxon>Pseudomonadota</taxon>
        <taxon>Alphaproteobacteria</taxon>
        <taxon>Acetobacterales</taxon>
        <taxon>Roseomonadaceae</taxon>
        <taxon>Roseicella</taxon>
    </lineage>
</organism>
<feature type="transmembrane region" description="Helical" evidence="1">
    <location>
        <begin position="79"/>
        <end position="101"/>
    </location>
</feature>
<gene>
    <name evidence="2" type="ORF">LHA35_27925</name>
</gene>
<accession>A0A9X1IJ23</accession>
<dbReference type="EMBL" id="JAJAQI010000117">
    <property type="protein sequence ID" value="MCB4825537.1"/>
    <property type="molecule type" value="Genomic_DNA"/>
</dbReference>
<name>A0A9X1IJ23_9PROT</name>